<accession>A0A9W6YHG8</accession>
<evidence type="ECO:0000256" key="1">
    <source>
        <dbReference type="SAM" id="MobiDB-lite"/>
    </source>
</evidence>
<gene>
    <name evidence="2" type="ORF">Pfra01_002909900</name>
</gene>
<sequence length="86" mass="9421">MKPKVVLLEGELPPVSESQSLPKGSVGDVADSQSTPLPQAARVFAVLTRSKTQARTPPRPEVIEDAPLDEEEARRPMTPLEYQAER</sequence>
<protein>
    <submittedName>
        <fullName evidence="2">Unnamed protein product</fullName>
    </submittedName>
</protein>
<feature type="region of interest" description="Disordered" evidence="1">
    <location>
        <begin position="49"/>
        <end position="86"/>
    </location>
</feature>
<evidence type="ECO:0000313" key="3">
    <source>
        <dbReference type="Proteomes" id="UP001165121"/>
    </source>
</evidence>
<dbReference type="EMBL" id="BSXT01018020">
    <property type="protein sequence ID" value="GMG08336.1"/>
    <property type="molecule type" value="Genomic_DNA"/>
</dbReference>
<organism evidence="2 3">
    <name type="scientific">Phytophthora fragariaefolia</name>
    <dbReference type="NCBI Taxonomy" id="1490495"/>
    <lineage>
        <taxon>Eukaryota</taxon>
        <taxon>Sar</taxon>
        <taxon>Stramenopiles</taxon>
        <taxon>Oomycota</taxon>
        <taxon>Peronosporomycetes</taxon>
        <taxon>Peronosporales</taxon>
        <taxon>Peronosporaceae</taxon>
        <taxon>Phytophthora</taxon>
    </lineage>
</organism>
<keyword evidence="3" id="KW-1185">Reference proteome</keyword>
<name>A0A9W6YHG8_9STRA</name>
<dbReference type="Proteomes" id="UP001165121">
    <property type="component" value="Unassembled WGS sequence"/>
</dbReference>
<evidence type="ECO:0000313" key="2">
    <source>
        <dbReference type="EMBL" id="GMG08336.1"/>
    </source>
</evidence>
<reference evidence="2" key="1">
    <citation type="submission" date="2023-04" db="EMBL/GenBank/DDBJ databases">
        <title>Phytophthora fragariaefolia NBRC 109709.</title>
        <authorList>
            <person name="Ichikawa N."/>
            <person name="Sato H."/>
            <person name="Tonouchi N."/>
        </authorList>
    </citation>
    <scope>NUCLEOTIDE SEQUENCE</scope>
    <source>
        <strain evidence="2">NBRC 109709</strain>
    </source>
</reference>
<proteinExistence type="predicted"/>
<dbReference type="AlphaFoldDB" id="A0A9W6YHG8"/>
<comment type="caution">
    <text evidence="2">The sequence shown here is derived from an EMBL/GenBank/DDBJ whole genome shotgun (WGS) entry which is preliminary data.</text>
</comment>
<feature type="region of interest" description="Disordered" evidence="1">
    <location>
        <begin position="1"/>
        <end position="36"/>
    </location>
</feature>